<accession>A0A1X7RVD9</accession>
<evidence type="ECO:0000313" key="5">
    <source>
        <dbReference type="Proteomes" id="UP000215127"/>
    </source>
</evidence>
<dbReference type="EMBL" id="LT853696">
    <property type="protein sequence ID" value="SMQ51349.1"/>
    <property type="molecule type" value="Genomic_DNA"/>
</dbReference>
<sequence length="200" mass="21922">MDRFQLKEHQPLALTSKLDSSTFGPPPGDAEADTAVEAAKENVNDSPDHITQIPSEIAHGQSPTAQLSAAAPTFCQVRELDVRRICDKSLTKHASIDKATGLCDDIDCRFDHICRPFWLSAAGKVVSPCHHGSFGIRHAMDGNPSKQVIHVFPTCKSYGNCKYGPTCKNGAHDWEYLRKAAQGRLHQYEAQPTVWLGVSV</sequence>
<reference evidence="4 5" key="1">
    <citation type="submission" date="2016-06" db="EMBL/GenBank/DDBJ databases">
        <authorList>
            <person name="Kjaerup R.B."/>
            <person name="Dalgaard T.S."/>
            <person name="Juul-Madsen H.R."/>
        </authorList>
    </citation>
    <scope>NUCLEOTIDE SEQUENCE [LARGE SCALE GENOMIC DNA]</scope>
</reference>
<dbReference type="InterPro" id="IPR000571">
    <property type="entry name" value="Znf_CCCH"/>
</dbReference>
<organism evidence="4 5">
    <name type="scientific">Zymoseptoria tritici (strain ST99CH_3D7)</name>
    <dbReference type="NCBI Taxonomy" id="1276538"/>
    <lineage>
        <taxon>Eukaryota</taxon>
        <taxon>Fungi</taxon>
        <taxon>Dikarya</taxon>
        <taxon>Ascomycota</taxon>
        <taxon>Pezizomycotina</taxon>
        <taxon>Dothideomycetes</taxon>
        <taxon>Dothideomycetidae</taxon>
        <taxon>Mycosphaerellales</taxon>
        <taxon>Mycosphaerellaceae</taxon>
        <taxon>Zymoseptoria</taxon>
    </lineage>
</organism>
<proteinExistence type="predicted"/>
<keyword evidence="5" id="KW-1185">Reference proteome</keyword>
<dbReference type="Proteomes" id="UP000215127">
    <property type="component" value="Chromosome 5"/>
</dbReference>
<protein>
    <recommendedName>
        <fullName evidence="3">C3H1-type domain-containing protein</fullName>
    </recommendedName>
</protein>
<keyword evidence="1" id="KW-0863">Zinc-finger</keyword>
<dbReference type="AlphaFoldDB" id="A0A1X7RVD9"/>
<feature type="compositionally biased region" description="Basic and acidic residues" evidence="2">
    <location>
        <begin position="1"/>
        <end position="10"/>
    </location>
</feature>
<keyword evidence="1" id="KW-0862">Zinc</keyword>
<evidence type="ECO:0000259" key="3">
    <source>
        <dbReference type="PROSITE" id="PS50103"/>
    </source>
</evidence>
<gene>
    <name evidence="4" type="ORF">ZT3D7_G6502</name>
</gene>
<evidence type="ECO:0000256" key="1">
    <source>
        <dbReference type="PROSITE-ProRule" id="PRU00723"/>
    </source>
</evidence>
<keyword evidence="1" id="KW-0479">Metal-binding</keyword>
<dbReference type="GO" id="GO:0008270">
    <property type="term" value="F:zinc ion binding"/>
    <property type="evidence" value="ECO:0007669"/>
    <property type="project" value="UniProtKB-KW"/>
</dbReference>
<dbReference type="PROSITE" id="PS50103">
    <property type="entry name" value="ZF_C3H1"/>
    <property type="match status" value="1"/>
</dbReference>
<evidence type="ECO:0000256" key="2">
    <source>
        <dbReference type="SAM" id="MobiDB-lite"/>
    </source>
</evidence>
<feature type="domain" description="C3H1-type" evidence="3">
    <location>
        <begin position="143"/>
        <end position="175"/>
    </location>
</feature>
<name>A0A1X7RVD9_ZYMT9</name>
<feature type="region of interest" description="Disordered" evidence="2">
    <location>
        <begin position="1"/>
        <end position="33"/>
    </location>
</feature>
<evidence type="ECO:0000313" key="4">
    <source>
        <dbReference type="EMBL" id="SMQ51349.1"/>
    </source>
</evidence>
<feature type="zinc finger region" description="C3H1-type" evidence="1">
    <location>
        <begin position="143"/>
        <end position="175"/>
    </location>
</feature>